<dbReference type="Pfam" id="PF08327">
    <property type="entry name" value="AHSA1"/>
    <property type="match status" value="1"/>
</dbReference>
<organism evidence="3 4">
    <name type="scientific">Dawidia soli</name>
    <dbReference type="NCBI Taxonomy" id="2782352"/>
    <lineage>
        <taxon>Bacteria</taxon>
        <taxon>Pseudomonadati</taxon>
        <taxon>Bacteroidota</taxon>
        <taxon>Cytophagia</taxon>
        <taxon>Cytophagales</taxon>
        <taxon>Chryseotaleaceae</taxon>
        <taxon>Dawidia</taxon>
    </lineage>
</organism>
<dbReference type="Proteomes" id="UP001319180">
    <property type="component" value="Unassembled WGS sequence"/>
</dbReference>
<sequence>MADILHRVGIRASADAVYRALTTQQGLAGWWTSQTKGDGDQVGKIIEFRFGAGGFDMRVVTLTPPMFIRWEVATGPEEWLGTTIEFELKQDGEYTIVLFKHLDWKEPVEFMHHCSTKWAIFLMSLKSLVESGKGNPDPHDVKIDNWN</sequence>
<dbReference type="SUPFAM" id="SSF55961">
    <property type="entry name" value="Bet v1-like"/>
    <property type="match status" value="1"/>
</dbReference>
<comment type="caution">
    <text evidence="3">The sequence shown here is derived from an EMBL/GenBank/DDBJ whole genome shotgun (WGS) entry which is preliminary data.</text>
</comment>
<protein>
    <submittedName>
        <fullName evidence="3">SRPBCC domain-containing protein</fullName>
    </submittedName>
</protein>
<evidence type="ECO:0000259" key="2">
    <source>
        <dbReference type="Pfam" id="PF08327"/>
    </source>
</evidence>
<name>A0AAP2GFS5_9BACT</name>
<dbReference type="EMBL" id="JAHESC010000049">
    <property type="protein sequence ID" value="MBT1689827.1"/>
    <property type="molecule type" value="Genomic_DNA"/>
</dbReference>
<feature type="domain" description="Activator of Hsp90 ATPase homologue 1/2-like C-terminal" evidence="2">
    <location>
        <begin position="12"/>
        <end position="130"/>
    </location>
</feature>
<dbReference type="AlphaFoldDB" id="A0AAP2GFS5"/>
<dbReference type="RefSeq" id="WP_254093050.1">
    <property type="nucleotide sequence ID" value="NZ_JAHESC010000049.1"/>
</dbReference>
<dbReference type="InterPro" id="IPR013538">
    <property type="entry name" value="ASHA1/2-like_C"/>
</dbReference>
<evidence type="ECO:0000313" key="4">
    <source>
        <dbReference type="Proteomes" id="UP001319180"/>
    </source>
</evidence>
<gene>
    <name evidence="3" type="ORF">KK078_24915</name>
</gene>
<accession>A0AAP2GFS5</accession>
<dbReference type="InterPro" id="IPR023393">
    <property type="entry name" value="START-like_dom_sf"/>
</dbReference>
<dbReference type="Gene3D" id="3.30.530.20">
    <property type="match status" value="1"/>
</dbReference>
<reference evidence="3 4" key="1">
    <citation type="submission" date="2021-05" db="EMBL/GenBank/DDBJ databases">
        <title>A Polyphasic approach of four new species of the genus Ohtaekwangia: Ohtaekwangia histidinii sp. nov., Ohtaekwangia cretensis sp. nov., Ohtaekwangia indiensis sp. nov., Ohtaekwangia reichenbachii sp. nov. from diverse environment.</title>
        <authorList>
            <person name="Octaviana S."/>
        </authorList>
    </citation>
    <scope>NUCLEOTIDE SEQUENCE [LARGE SCALE GENOMIC DNA]</scope>
    <source>
        <strain evidence="3 4">PWU37</strain>
    </source>
</reference>
<keyword evidence="4" id="KW-1185">Reference proteome</keyword>
<evidence type="ECO:0000256" key="1">
    <source>
        <dbReference type="ARBA" id="ARBA00006817"/>
    </source>
</evidence>
<evidence type="ECO:0000313" key="3">
    <source>
        <dbReference type="EMBL" id="MBT1689827.1"/>
    </source>
</evidence>
<comment type="similarity">
    <text evidence="1">Belongs to the AHA1 family.</text>
</comment>
<proteinExistence type="inferred from homology"/>
<dbReference type="CDD" id="cd07814">
    <property type="entry name" value="SRPBCC_CalC_Aha1-like"/>
    <property type="match status" value="1"/>
</dbReference>